<gene>
    <name evidence="1" type="ORF">SAMN05216571_101401</name>
</gene>
<dbReference type="InterPro" id="IPR009901">
    <property type="entry name" value="Phage_VT1-Sakai_H0025"/>
</dbReference>
<name>A0A1G7NF19_9GAMM</name>
<reference evidence="1 2" key="1">
    <citation type="submission" date="2016-10" db="EMBL/GenBank/DDBJ databases">
        <authorList>
            <person name="de Groot N.N."/>
        </authorList>
    </citation>
    <scope>NUCLEOTIDE SEQUENCE [LARGE SCALE GENOMIC DNA]</scope>
    <source>
        <strain evidence="1 2">BH539</strain>
    </source>
</reference>
<dbReference type="RefSeq" id="WP_092522542.1">
    <property type="nucleotide sequence ID" value="NZ_FNCI01000001.1"/>
</dbReference>
<evidence type="ECO:0008006" key="3">
    <source>
        <dbReference type="Google" id="ProtNLM"/>
    </source>
</evidence>
<keyword evidence="2" id="KW-1185">Reference proteome</keyword>
<dbReference type="AlphaFoldDB" id="A0A1G7NF19"/>
<dbReference type="EMBL" id="FNCI01000001">
    <property type="protein sequence ID" value="SDF72556.1"/>
    <property type="molecule type" value="Genomic_DNA"/>
</dbReference>
<dbReference type="STRING" id="284577.SAMN05216571_101401"/>
<dbReference type="OrthoDB" id="6119938at2"/>
<protein>
    <recommendedName>
        <fullName evidence="3">Terminase small subunit</fullName>
    </recommendedName>
</protein>
<dbReference type="Pfam" id="PF07278">
    <property type="entry name" value="DUF1441"/>
    <property type="match status" value="1"/>
</dbReference>
<accession>A0A1G7NF19</accession>
<evidence type="ECO:0000313" key="1">
    <source>
        <dbReference type="EMBL" id="SDF72556.1"/>
    </source>
</evidence>
<sequence length="170" mass="18905">MGEVINSQDAYNWSISRIADAFGKDRRTVGKRLQEVGVKPAGKRRGSPVYALSDVGPALFNEARRGTGEGINFDDFPDARKAWYQSENERLKFEERTRQLIPEDEFARELSFLAKTMAAGLDSLPDMLERDAGLSPEAIERAQVVIDGLREQMYQAAIGDSGGGVDDTYR</sequence>
<dbReference type="Proteomes" id="UP000198641">
    <property type="component" value="Unassembled WGS sequence"/>
</dbReference>
<organism evidence="1 2">
    <name type="scientific">Onishia taeanensis</name>
    <dbReference type="NCBI Taxonomy" id="284577"/>
    <lineage>
        <taxon>Bacteria</taxon>
        <taxon>Pseudomonadati</taxon>
        <taxon>Pseudomonadota</taxon>
        <taxon>Gammaproteobacteria</taxon>
        <taxon>Oceanospirillales</taxon>
        <taxon>Halomonadaceae</taxon>
        <taxon>Onishia</taxon>
    </lineage>
</organism>
<proteinExistence type="predicted"/>
<evidence type="ECO:0000313" key="2">
    <source>
        <dbReference type="Proteomes" id="UP000198641"/>
    </source>
</evidence>